<keyword evidence="1" id="KW-0812">Transmembrane</keyword>
<evidence type="ECO:0000259" key="2">
    <source>
        <dbReference type="Pfam" id="PF00419"/>
    </source>
</evidence>
<dbReference type="GO" id="GO:0043709">
    <property type="term" value="P:cell adhesion involved in single-species biofilm formation"/>
    <property type="evidence" value="ECO:0007669"/>
    <property type="project" value="TreeGrafter"/>
</dbReference>
<feature type="transmembrane region" description="Helical" evidence="1">
    <location>
        <begin position="12"/>
        <end position="31"/>
    </location>
</feature>
<dbReference type="PANTHER" id="PTHR33420:SF10">
    <property type="entry name" value="FIMBRIAE MAJOR SUBUNIT"/>
    <property type="match status" value="1"/>
</dbReference>
<organism evidence="3 4">
    <name type="scientific">Morganella psychrotolerans</name>
    <dbReference type="NCBI Taxonomy" id="368603"/>
    <lineage>
        <taxon>Bacteria</taxon>
        <taxon>Pseudomonadati</taxon>
        <taxon>Pseudomonadota</taxon>
        <taxon>Gammaproteobacteria</taxon>
        <taxon>Enterobacterales</taxon>
        <taxon>Morganellaceae</taxon>
        <taxon>Morganella</taxon>
    </lineage>
</organism>
<feature type="domain" description="Fimbrial-type adhesion" evidence="2">
    <location>
        <begin position="46"/>
        <end position="194"/>
    </location>
</feature>
<dbReference type="SUPFAM" id="SSF49401">
    <property type="entry name" value="Bacterial adhesins"/>
    <property type="match status" value="1"/>
</dbReference>
<dbReference type="Proteomes" id="UP000092377">
    <property type="component" value="Unassembled WGS sequence"/>
</dbReference>
<accession>A0A1B8HRG6</accession>
<dbReference type="Gene3D" id="2.60.40.1090">
    <property type="entry name" value="Fimbrial-type adhesion domain"/>
    <property type="match status" value="1"/>
</dbReference>
<protein>
    <recommendedName>
        <fullName evidence="2">Fimbrial-type adhesion domain-containing protein</fullName>
    </recommendedName>
</protein>
<evidence type="ECO:0000313" key="3">
    <source>
        <dbReference type="EMBL" id="OBU12203.1"/>
    </source>
</evidence>
<dbReference type="GO" id="GO:0009289">
    <property type="term" value="C:pilus"/>
    <property type="evidence" value="ECO:0007669"/>
    <property type="project" value="InterPro"/>
</dbReference>
<dbReference type="OrthoDB" id="7030999at2"/>
<comment type="caution">
    <text evidence="3">The sequence shown here is derived from an EMBL/GenBank/DDBJ whole genome shotgun (WGS) entry which is preliminary data.</text>
</comment>
<name>A0A1B8HRG6_9GAMM</name>
<dbReference type="InterPro" id="IPR000259">
    <property type="entry name" value="Adhesion_dom_fimbrial"/>
</dbReference>
<dbReference type="EMBL" id="LZEY01000008">
    <property type="protein sequence ID" value="OBU12203.1"/>
    <property type="molecule type" value="Genomic_DNA"/>
</dbReference>
<dbReference type="InterPro" id="IPR008966">
    <property type="entry name" value="Adhesion_dom_sf"/>
</dbReference>
<dbReference type="Pfam" id="PF00419">
    <property type="entry name" value="Fimbrial"/>
    <property type="match status" value="1"/>
</dbReference>
<sequence length="195" mass="21345">MYLISLINRRIIFVMTSALFLLVFLGIFTYSKAEFICDNCNINVEFKGIYKEGTCTISVNGGSENETVKLPTISAQTLSSAGDEAGATKFTVALNNCPVNINVDLYFKSSGNLAPTTMNLLNSPGANFAKDVELRLRDMNLKHIRIDDPASAQRYIIPGLYSSVSKDYYVSYFAGSSSVSAGNVQSKTILEVVYK</sequence>
<evidence type="ECO:0000256" key="1">
    <source>
        <dbReference type="SAM" id="Phobius"/>
    </source>
</evidence>
<gene>
    <name evidence="3" type="ORF">AYY18_16920</name>
</gene>
<dbReference type="AlphaFoldDB" id="A0A1B8HRG6"/>
<proteinExistence type="predicted"/>
<evidence type="ECO:0000313" key="4">
    <source>
        <dbReference type="Proteomes" id="UP000092377"/>
    </source>
</evidence>
<dbReference type="PANTHER" id="PTHR33420">
    <property type="entry name" value="FIMBRIAL SUBUNIT ELFA-RELATED"/>
    <property type="match status" value="1"/>
</dbReference>
<dbReference type="InterPro" id="IPR050263">
    <property type="entry name" value="Bact_Fimbrial_Adh_Pro"/>
</dbReference>
<reference evidence="4" key="1">
    <citation type="submission" date="2016-06" db="EMBL/GenBank/DDBJ databases">
        <authorList>
            <person name="Butler K."/>
        </authorList>
    </citation>
    <scope>NUCLEOTIDE SEQUENCE [LARGE SCALE GENOMIC DNA]</scope>
    <source>
        <strain evidence="4">GCSL-Mp20</strain>
    </source>
</reference>
<dbReference type="InterPro" id="IPR036937">
    <property type="entry name" value="Adhesion_dom_fimbrial_sf"/>
</dbReference>
<keyword evidence="4" id="KW-1185">Reference proteome</keyword>
<dbReference type="RefSeq" id="WP_067400481.1">
    <property type="nucleotide sequence ID" value="NZ_LZEY01000008.1"/>
</dbReference>
<keyword evidence="1" id="KW-1133">Transmembrane helix</keyword>
<keyword evidence="1" id="KW-0472">Membrane</keyword>